<evidence type="ECO:0000313" key="1">
    <source>
        <dbReference type="EMBL" id="MBX42772.1"/>
    </source>
</evidence>
<name>A0A2P2NJV5_RHIMU</name>
<protein>
    <submittedName>
        <fullName evidence="1">Uncharacterized protein</fullName>
    </submittedName>
</protein>
<dbReference type="EMBL" id="GGEC01062288">
    <property type="protein sequence ID" value="MBX42772.1"/>
    <property type="molecule type" value="Transcribed_RNA"/>
</dbReference>
<sequence>MLQSFPSEDNKSTQETLNMASYNRVHVMKCCRAQAASTIIPTLCKFG</sequence>
<accession>A0A2P2NJV5</accession>
<organism evidence="1">
    <name type="scientific">Rhizophora mucronata</name>
    <name type="common">Asiatic mangrove</name>
    <dbReference type="NCBI Taxonomy" id="61149"/>
    <lineage>
        <taxon>Eukaryota</taxon>
        <taxon>Viridiplantae</taxon>
        <taxon>Streptophyta</taxon>
        <taxon>Embryophyta</taxon>
        <taxon>Tracheophyta</taxon>
        <taxon>Spermatophyta</taxon>
        <taxon>Magnoliopsida</taxon>
        <taxon>eudicotyledons</taxon>
        <taxon>Gunneridae</taxon>
        <taxon>Pentapetalae</taxon>
        <taxon>rosids</taxon>
        <taxon>fabids</taxon>
        <taxon>Malpighiales</taxon>
        <taxon>Rhizophoraceae</taxon>
        <taxon>Rhizophora</taxon>
    </lineage>
</organism>
<proteinExistence type="predicted"/>
<dbReference type="AlphaFoldDB" id="A0A2P2NJV5"/>
<reference evidence="1" key="1">
    <citation type="submission" date="2018-02" db="EMBL/GenBank/DDBJ databases">
        <title>Rhizophora mucronata_Transcriptome.</title>
        <authorList>
            <person name="Meera S.P."/>
            <person name="Sreeshan A."/>
            <person name="Augustine A."/>
        </authorList>
    </citation>
    <scope>NUCLEOTIDE SEQUENCE</scope>
    <source>
        <tissue evidence="1">Leaf</tissue>
    </source>
</reference>